<accession>A0ABD2MZ56</accession>
<feature type="compositionally biased region" description="Acidic residues" evidence="1">
    <location>
        <begin position="132"/>
        <end position="141"/>
    </location>
</feature>
<organism evidence="2 3">
    <name type="scientific">Cryptolaemus montrouzieri</name>
    <dbReference type="NCBI Taxonomy" id="559131"/>
    <lineage>
        <taxon>Eukaryota</taxon>
        <taxon>Metazoa</taxon>
        <taxon>Ecdysozoa</taxon>
        <taxon>Arthropoda</taxon>
        <taxon>Hexapoda</taxon>
        <taxon>Insecta</taxon>
        <taxon>Pterygota</taxon>
        <taxon>Neoptera</taxon>
        <taxon>Endopterygota</taxon>
        <taxon>Coleoptera</taxon>
        <taxon>Polyphaga</taxon>
        <taxon>Cucujiformia</taxon>
        <taxon>Coccinelloidea</taxon>
        <taxon>Coccinellidae</taxon>
        <taxon>Scymninae</taxon>
        <taxon>Scymnini</taxon>
        <taxon>Cryptolaemus</taxon>
    </lineage>
</organism>
<evidence type="ECO:0000313" key="3">
    <source>
        <dbReference type="Proteomes" id="UP001516400"/>
    </source>
</evidence>
<keyword evidence="3" id="KW-1185">Reference proteome</keyword>
<name>A0ABD2MZ56_9CUCU</name>
<evidence type="ECO:0000313" key="2">
    <source>
        <dbReference type="EMBL" id="KAL3271660.1"/>
    </source>
</evidence>
<dbReference type="Proteomes" id="UP001516400">
    <property type="component" value="Unassembled WGS sequence"/>
</dbReference>
<proteinExistence type="predicted"/>
<protein>
    <submittedName>
        <fullName evidence="2">Uncharacterized protein</fullName>
    </submittedName>
</protein>
<evidence type="ECO:0000256" key="1">
    <source>
        <dbReference type="SAM" id="MobiDB-lite"/>
    </source>
</evidence>
<dbReference type="EMBL" id="JABFTP020000042">
    <property type="protein sequence ID" value="KAL3271660.1"/>
    <property type="molecule type" value="Genomic_DNA"/>
</dbReference>
<sequence length="190" mass="19862">MAPNPMAPYPMAPNPMVPNPSFQGSWALGGDMVQSPVYLEPPHLLEGFPNGPMTGGYKEGEENMMAPSLDMRFFPLDSVEFENGMNAGGIGSLNTNSNIGMETAENPSPLHQVAHLCKSDLDDCSAGKCEENAESSDENNEVDTSSVNPSGSTEVETTAASASSSGEETTSGEKKSSGEETSSDEVTSSS</sequence>
<reference evidence="2 3" key="1">
    <citation type="journal article" date="2021" name="BMC Biol.">
        <title>Horizontally acquired antibacterial genes associated with adaptive radiation of ladybird beetles.</title>
        <authorList>
            <person name="Li H.S."/>
            <person name="Tang X.F."/>
            <person name="Huang Y.H."/>
            <person name="Xu Z.Y."/>
            <person name="Chen M.L."/>
            <person name="Du X.Y."/>
            <person name="Qiu B.Y."/>
            <person name="Chen P.T."/>
            <person name="Zhang W."/>
            <person name="Slipinski A."/>
            <person name="Escalona H.E."/>
            <person name="Waterhouse R.M."/>
            <person name="Zwick A."/>
            <person name="Pang H."/>
        </authorList>
    </citation>
    <scope>NUCLEOTIDE SEQUENCE [LARGE SCALE GENOMIC DNA]</scope>
    <source>
        <strain evidence="2">SYSU2018</strain>
    </source>
</reference>
<comment type="caution">
    <text evidence="2">The sequence shown here is derived from an EMBL/GenBank/DDBJ whole genome shotgun (WGS) entry which is preliminary data.</text>
</comment>
<feature type="compositionally biased region" description="Low complexity" evidence="1">
    <location>
        <begin position="150"/>
        <end position="169"/>
    </location>
</feature>
<gene>
    <name evidence="2" type="ORF">HHI36_022134</name>
</gene>
<feature type="region of interest" description="Disordered" evidence="1">
    <location>
        <begin position="125"/>
        <end position="190"/>
    </location>
</feature>
<dbReference type="AlphaFoldDB" id="A0ABD2MZ56"/>